<gene>
    <name evidence="1" type="ORF">F2P81_020516</name>
</gene>
<accession>A0A6A4S672</accession>
<proteinExistence type="predicted"/>
<protein>
    <submittedName>
        <fullName evidence="1">Uncharacterized protein</fullName>
    </submittedName>
</protein>
<dbReference type="Proteomes" id="UP000438429">
    <property type="component" value="Unassembled WGS sequence"/>
</dbReference>
<evidence type="ECO:0000313" key="1">
    <source>
        <dbReference type="EMBL" id="KAF0027775.1"/>
    </source>
</evidence>
<comment type="caution">
    <text evidence="1">The sequence shown here is derived from an EMBL/GenBank/DDBJ whole genome shotgun (WGS) entry which is preliminary data.</text>
</comment>
<organism evidence="1 2">
    <name type="scientific">Scophthalmus maximus</name>
    <name type="common">Turbot</name>
    <name type="synonym">Psetta maxima</name>
    <dbReference type="NCBI Taxonomy" id="52904"/>
    <lineage>
        <taxon>Eukaryota</taxon>
        <taxon>Metazoa</taxon>
        <taxon>Chordata</taxon>
        <taxon>Craniata</taxon>
        <taxon>Vertebrata</taxon>
        <taxon>Euteleostomi</taxon>
        <taxon>Actinopterygii</taxon>
        <taxon>Neopterygii</taxon>
        <taxon>Teleostei</taxon>
        <taxon>Neoteleostei</taxon>
        <taxon>Acanthomorphata</taxon>
        <taxon>Carangaria</taxon>
        <taxon>Pleuronectiformes</taxon>
        <taxon>Pleuronectoidei</taxon>
        <taxon>Scophthalmidae</taxon>
        <taxon>Scophthalmus</taxon>
    </lineage>
</organism>
<sequence length="123" mass="13800">MNYAAWRDESFLRFKAMGAVIGFSRTPSAEPSGIKGAGIELEDRRRYSATVPDERCVHDENRSNNNLFFSPGPMLFDTRVPVSPSHSLIMYRRHCGDSSTVKLCICSVAHVQHQPLALQLFPC</sequence>
<dbReference type="EMBL" id="VEVO01000018">
    <property type="protein sequence ID" value="KAF0027775.1"/>
    <property type="molecule type" value="Genomic_DNA"/>
</dbReference>
<reference evidence="1 2" key="1">
    <citation type="submission" date="2019-06" db="EMBL/GenBank/DDBJ databases">
        <title>Draft genomes of female and male turbot (Scophthalmus maximus).</title>
        <authorList>
            <person name="Xu H."/>
            <person name="Xu X.-W."/>
            <person name="Shao C."/>
            <person name="Chen S."/>
        </authorList>
    </citation>
    <scope>NUCLEOTIDE SEQUENCE [LARGE SCALE GENOMIC DNA]</scope>
    <source>
        <strain evidence="1">Ysfricsl-2016a</strain>
        <tissue evidence="1">Blood</tissue>
    </source>
</reference>
<name>A0A6A4S672_SCOMX</name>
<evidence type="ECO:0000313" key="2">
    <source>
        <dbReference type="Proteomes" id="UP000438429"/>
    </source>
</evidence>
<dbReference type="AlphaFoldDB" id="A0A6A4S672"/>